<feature type="compositionally biased region" description="Basic and acidic residues" evidence="1">
    <location>
        <begin position="104"/>
        <end position="129"/>
    </location>
</feature>
<reference evidence="2 3" key="1">
    <citation type="submission" date="2017-05" db="EMBL/GenBank/DDBJ databases">
        <title>Genome sequence for an aflatoxigenic pathogen of Argentinian peanut, Aspergillus arachidicola.</title>
        <authorList>
            <person name="Moore G."/>
            <person name="Beltz S.B."/>
            <person name="Mack B.M."/>
        </authorList>
    </citation>
    <scope>NUCLEOTIDE SEQUENCE [LARGE SCALE GENOMIC DNA]</scope>
    <source>
        <strain evidence="2 3">CBS 117610</strain>
    </source>
</reference>
<proteinExistence type="predicted"/>
<organism evidence="2 3">
    <name type="scientific">Aspergillus arachidicola</name>
    <dbReference type="NCBI Taxonomy" id="656916"/>
    <lineage>
        <taxon>Eukaryota</taxon>
        <taxon>Fungi</taxon>
        <taxon>Dikarya</taxon>
        <taxon>Ascomycota</taxon>
        <taxon>Pezizomycotina</taxon>
        <taxon>Eurotiomycetes</taxon>
        <taxon>Eurotiomycetidae</taxon>
        <taxon>Eurotiales</taxon>
        <taxon>Aspergillaceae</taxon>
        <taxon>Aspergillus</taxon>
        <taxon>Aspergillus subgen. Circumdati</taxon>
    </lineage>
</organism>
<keyword evidence="3" id="KW-1185">Reference proteome</keyword>
<dbReference type="AlphaFoldDB" id="A0A2G7G5R6"/>
<accession>A0A2G7G5R6</accession>
<comment type="caution">
    <text evidence="2">The sequence shown here is derived from an EMBL/GenBank/DDBJ whole genome shotgun (WGS) entry which is preliminary data.</text>
</comment>
<evidence type="ECO:0000313" key="2">
    <source>
        <dbReference type="EMBL" id="PIG88187.1"/>
    </source>
</evidence>
<dbReference type="EMBL" id="NEXV01000114">
    <property type="protein sequence ID" value="PIG88187.1"/>
    <property type="molecule type" value="Genomic_DNA"/>
</dbReference>
<evidence type="ECO:0000313" key="3">
    <source>
        <dbReference type="Proteomes" id="UP000231358"/>
    </source>
</evidence>
<sequence length="275" mass="30738">MVRDGMVRPLGVRHIIQLGGIPYSKSKLRNGGAAMCAGSVDTFRWIVLSVKVCSIWYANMASELNDRIRRPVPIRVYRVNTHRRHYRTTRTAPRPAHVNSELNYDDRGPYHRDVHSRPARPPADDKENVRPAPPANPAHLQTSVGYDRYDVNMSSSVLATGTKMETKSGNPIEQLDNPHYVQTSVAVDIQSTRSDTLATSTESSTHENLPSLSFNASGDIVMTADSQAVVDDYCASFEHVADLLGRYRKAHATFAGIKINQTRNPKEKRKRKTKS</sequence>
<name>A0A2G7G5R6_9EURO</name>
<evidence type="ECO:0000256" key="1">
    <source>
        <dbReference type="SAM" id="MobiDB-lite"/>
    </source>
</evidence>
<protein>
    <submittedName>
        <fullName evidence="2">Uncharacterized protein</fullName>
    </submittedName>
</protein>
<feature type="region of interest" description="Disordered" evidence="1">
    <location>
        <begin position="85"/>
        <end position="145"/>
    </location>
</feature>
<dbReference type="Proteomes" id="UP000231358">
    <property type="component" value="Unassembled WGS sequence"/>
</dbReference>
<gene>
    <name evidence="2" type="ORF">AARAC_007267</name>
</gene>